<evidence type="ECO:0000313" key="3">
    <source>
        <dbReference type="Proteomes" id="UP000287166"/>
    </source>
</evidence>
<organism evidence="2 3">
    <name type="scientific">Sparassis crispa</name>
    <dbReference type="NCBI Taxonomy" id="139825"/>
    <lineage>
        <taxon>Eukaryota</taxon>
        <taxon>Fungi</taxon>
        <taxon>Dikarya</taxon>
        <taxon>Basidiomycota</taxon>
        <taxon>Agaricomycotina</taxon>
        <taxon>Agaricomycetes</taxon>
        <taxon>Polyporales</taxon>
        <taxon>Sparassidaceae</taxon>
        <taxon>Sparassis</taxon>
    </lineage>
</organism>
<dbReference type="RefSeq" id="XP_027621031.1">
    <property type="nucleotide sequence ID" value="XM_027765230.1"/>
</dbReference>
<dbReference type="Proteomes" id="UP000287166">
    <property type="component" value="Unassembled WGS sequence"/>
</dbReference>
<feature type="domain" description="Fungal-type protein kinase" evidence="1">
    <location>
        <begin position="77"/>
        <end position="118"/>
    </location>
</feature>
<evidence type="ECO:0000313" key="2">
    <source>
        <dbReference type="EMBL" id="GBE90118.1"/>
    </source>
</evidence>
<gene>
    <name evidence="2" type="ORF">SCP_1801420</name>
</gene>
<dbReference type="STRING" id="139825.A0A401H6P2"/>
<comment type="caution">
    <text evidence="2">The sequence shown here is derived from an EMBL/GenBank/DDBJ whole genome shotgun (WGS) entry which is preliminary data.</text>
</comment>
<protein>
    <recommendedName>
        <fullName evidence="1">Fungal-type protein kinase domain-containing protein</fullName>
    </recommendedName>
</protein>
<dbReference type="PANTHER" id="PTHR38248:SF2">
    <property type="entry name" value="FUNK1 11"/>
    <property type="match status" value="1"/>
</dbReference>
<dbReference type="OrthoDB" id="2803519at2759"/>
<keyword evidence="3" id="KW-1185">Reference proteome</keyword>
<dbReference type="SUPFAM" id="SSF56112">
    <property type="entry name" value="Protein kinase-like (PK-like)"/>
    <property type="match status" value="1"/>
</dbReference>
<dbReference type="InterPro" id="IPR011009">
    <property type="entry name" value="Kinase-like_dom_sf"/>
</dbReference>
<proteinExistence type="predicted"/>
<dbReference type="Pfam" id="PF17667">
    <property type="entry name" value="Pkinase_fungal"/>
    <property type="match status" value="1"/>
</dbReference>
<evidence type="ECO:0000259" key="1">
    <source>
        <dbReference type="Pfam" id="PF17667"/>
    </source>
</evidence>
<name>A0A401H6P2_9APHY</name>
<accession>A0A401H6P2</accession>
<dbReference type="PANTHER" id="PTHR38248">
    <property type="entry name" value="FUNK1 6"/>
    <property type="match status" value="1"/>
</dbReference>
<dbReference type="InterPro" id="IPR040976">
    <property type="entry name" value="Pkinase_fungal"/>
</dbReference>
<dbReference type="EMBL" id="BFAD01000018">
    <property type="protein sequence ID" value="GBE90118.1"/>
    <property type="molecule type" value="Genomic_DNA"/>
</dbReference>
<dbReference type="GeneID" id="38787035"/>
<sequence>MFSRENGQVSGVLCDWDLAVHKPSGDSYEEDLKVYLKEVNLQKPAENCGNTSDVEILDDDNDGYEASETKVDVDIQLQIPVGTTPFMAIELLSETSSAPRHRYRYDLESFFWVLVWFCTGFDPETNKCGDIGEWESPKRQSIRISKTQLLQSSDKFDAVCRYAHPLYKQLIHGWVSNLRDYFANLVSYTPEIWNLRAELHSATVWDGVDEIDSFVRSLETTLEAREASITYSGFMQHLGVTE</sequence>
<dbReference type="InParanoid" id="A0A401H6P2"/>
<dbReference type="AlphaFoldDB" id="A0A401H6P2"/>
<reference evidence="2 3" key="1">
    <citation type="journal article" date="2018" name="Sci. Rep.">
        <title>Genome sequence of the cauliflower mushroom Sparassis crispa (Hanabiratake) and its association with beneficial usage.</title>
        <authorList>
            <person name="Kiyama R."/>
            <person name="Furutani Y."/>
            <person name="Kawaguchi K."/>
            <person name="Nakanishi T."/>
        </authorList>
    </citation>
    <scope>NUCLEOTIDE SEQUENCE [LARGE SCALE GENOMIC DNA]</scope>
</reference>